<dbReference type="Proteomes" id="UP000018680">
    <property type="component" value="Chromosome"/>
</dbReference>
<dbReference type="AlphaFoldDB" id="V5WI21"/>
<gene>
    <name evidence="1" type="ORF">L21SP2_2110</name>
    <name evidence="2" type="ORF">L21SP2_2111</name>
    <name evidence="3" type="ORF">L21SP2_2112</name>
</gene>
<keyword evidence="4" id="KW-1185">Reference proteome</keyword>
<dbReference type="HOGENOM" id="CLU_3332803_0_0_12"/>
<proteinExistence type="predicted"/>
<evidence type="ECO:0000313" key="2">
    <source>
        <dbReference type="EMBL" id="AHC15478.1"/>
    </source>
</evidence>
<dbReference type="KEGG" id="slr:L21SP2_2112"/>
<accession>V5WI21</accession>
<protein>
    <submittedName>
        <fullName evidence="1">Uncharacterized protein</fullName>
    </submittedName>
</protein>
<evidence type="ECO:0000313" key="3">
    <source>
        <dbReference type="EMBL" id="AHC15479.1"/>
    </source>
</evidence>
<dbReference type="EMBL" id="CP006939">
    <property type="protein sequence ID" value="AHC15478.1"/>
    <property type="molecule type" value="Genomic_DNA"/>
</dbReference>
<dbReference type="KEGG" id="slr:L21SP2_2110"/>
<evidence type="ECO:0000313" key="1">
    <source>
        <dbReference type="EMBL" id="AHC15477.1"/>
    </source>
</evidence>
<organism evidence="1 4">
    <name type="scientific">Salinispira pacifica</name>
    <dbReference type="NCBI Taxonomy" id="1307761"/>
    <lineage>
        <taxon>Bacteria</taxon>
        <taxon>Pseudomonadati</taxon>
        <taxon>Spirochaetota</taxon>
        <taxon>Spirochaetia</taxon>
        <taxon>Spirochaetales</taxon>
        <taxon>Spirochaetaceae</taxon>
        <taxon>Salinispira</taxon>
    </lineage>
</organism>
<dbReference type="EMBL" id="CP006939">
    <property type="protein sequence ID" value="AHC15477.1"/>
    <property type="molecule type" value="Genomic_DNA"/>
</dbReference>
<sequence length="38" mass="4617">MEGESNRGSKKKLFGFIPDSFFYFRRRWTRSSRTARTL</sequence>
<evidence type="ECO:0000313" key="4">
    <source>
        <dbReference type="Proteomes" id="UP000018680"/>
    </source>
</evidence>
<dbReference type="EMBL" id="CP006939">
    <property type="protein sequence ID" value="AHC15479.1"/>
    <property type="molecule type" value="Genomic_DNA"/>
</dbReference>
<dbReference type="KEGG" id="slr:L21SP2_2111"/>
<reference evidence="1 4" key="1">
    <citation type="journal article" date="2015" name="Stand. Genomic Sci.">
        <title>Complete genome sequence and description of Salinispira pacifica gen. nov., sp. nov., a novel spirochaete isolated form a hypersaline microbial mat.</title>
        <authorList>
            <person name="Ben Hania W."/>
            <person name="Joseph M."/>
            <person name="Schumann P."/>
            <person name="Bunk B."/>
            <person name="Fiebig A."/>
            <person name="Sproer C."/>
            <person name="Klenk H.P."/>
            <person name="Fardeau M.L."/>
            <person name="Spring S."/>
        </authorList>
    </citation>
    <scope>NUCLEOTIDE SEQUENCE [LARGE SCALE GENOMIC DNA]</scope>
    <source>
        <strain evidence="1 4">L21-RPul-D2</strain>
    </source>
</reference>
<name>V5WI21_9SPIO</name>